<organism evidence="3 4">
    <name type="scientific">Haloactinomyces albus</name>
    <dbReference type="NCBI Taxonomy" id="1352928"/>
    <lineage>
        <taxon>Bacteria</taxon>
        <taxon>Bacillati</taxon>
        <taxon>Actinomycetota</taxon>
        <taxon>Actinomycetes</taxon>
        <taxon>Actinopolysporales</taxon>
        <taxon>Actinopolysporaceae</taxon>
        <taxon>Haloactinomyces</taxon>
    </lineage>
</organism>
<name>A0AAE3ZAZ7_9ACTN</name>
<dbReference type="AlphaFoldDB" id="A0AAE3ZAZ7"/>
<proteinExistence type="predicted"/>
<evidence type="ECO:0000313" key="4">
    <source>
        <dbReference type="Proteomes" id="UP001180845"/>
    </source>
</evidence>
<accession>A0AAE3ZAZ7</accession>
<sequence length="199" mass="20931">MLFVVLLLVVAAGGVLVGAVVTGHPQWAWGSVVLSTLAAVVLVVASARGRVRHPGRRGRHSRDALGSAATGTGGEPGPAEVPERETQRPGVDEWRETADTPESAQVGDVAARDSAVGIDVGGEPAEEDTDAADVLVVSELETPVAVIDERPRYHLEDCGWASRYDTIPLPVREARELGFTPCGYCEPDATLAAHRRTPG</sequence>
<keyword evidence="2" id="KW-0472">Membrane</keyword>
<evidence type="ECO:0000256" key="2">
    <source>
        <dbReference type="SAM" id="Phobius"/>
    </source>
</evidence>
<comment type="caution">
    <text evidence="3">The sequence shown here is derived from an EMBL/GenBank/DDBJ whole genome shotgun (WGS) entry which is preliminary data.</text>
</comment>
<feature type="compositionally biased region" description="Basic and acidic residues" evidence="1">
    <location>
        <begin position="81"/>
        <end position="98"/>
    </location>
</feature>
<feature type="region of interest" description="Disordered" evidence="1">
    <location>
        <begin position="52"/>
        <end position="108"/>
    </location>
</feature>
<keyword evidence="2" id="KW-0812">Transmembrane</keyword>
<feature type="transmembrane region" description="Helical" evidence="2">
    <location>
        <begin position="28"/>
        <end position="47"/>
    </location>
</feature>
<dbReference type="RefSeq" id="WP_310269540.1">
    <property type="nucleotide sequence ID" value="NZ_JAVDXW010000001.1"/>
</dbReference>
<keyword evidence="2" id="KW-1133">Transmembrane helix</keyword>
<gene>
    <name evidence="3" type="ORF">JOF55_000741</name>
</gene>
<evidence type="ECO:0000256" key="1">
    <source>
        <dbReference type="SAM" id="MobiDB-lite"/>
    </source>
</evidence>
<keyword evidence="4" id="KW-1185">Reference proteome</keyword>
<reference evidence="3" key="1">
    <citation type="submission" date="2023-07" db="EMBL/GenBank/DDBJ databases">
        <title>Sequencing the genomes of 1000 actinobacteria strains.</title>
        <authorList>
            <person name="Klenk H.-P."/>
        </authorList>
    </citation>
    <scope>NUCLEOTIDE SEQUENCE</scope>
    <source>
        <strain evidence="3">DSM 45977</strain>
    </source>
</reference>
<dbReference type="Proteomes" id="UP001180845">
    <property type="component" value="Unassembled WGS sequence"/>
</dbReference>
<evidence type="ECO:0000313" key="3">
    <source>
        <dbReference type="EMBL" id="MDR7300560.1"/>
    </source>
</evidence>
<protein>
    <submittedName>
        <fullName evidence="3">Uncharacterized protein</fullName>
    </submittedName>
</protein>
<dbReference type="EMBL" id="JAVDXW010000001">
    <property type="protein sequence ID" value="MDR7300560.1"/>
    <property type="molecule type" value="Genomic_DNA"/>
</dbReference>